<comment type="caution">
    <text evidence="3">The sequence shown here is derived from an EMBL/GenBank/DDBJ whole genome shotgun (WGS) entry which is preliminary data.</text>
</comment>
<organism evidence="3 4">
    <name type="scientific">Streptomyces tsukubensis</name>
    <dbReference type="NCBI Taxonomy" id="83656"/>
    <lineage>
        <taxon>Bacteria</taxon>
        <taxon>Bacillati</taxon>
        <taxon>Actinomycetota</taxon>
        <taxon>Actinomycetes</taxon>
        <taxon>Kitasatosporales</taxon>
        <taxon>Streptomycetaceae</taxon>
        <taxon>Streptomyces</taxon>
    </lineage>
</organism>
<feature type="domain" description="D-glutamate N-acetyltransferase-like N-terminal" evidence="2">
    <location>
        <begin position="61"/>
        <end position="154"/>
    </location>
</feature>
<dbReference type="Gene3D" id="3.40.50.300">
    <property type="entry name" value="P-loop containing nucleotide triphosphate hydrolases"/>
    <property type="match status" value="1"/>
</dbReference>
<dbReference type="SUPFAM" id="SSF52540">
    <property type="entry name" value="P-loop containing nucleoside triphosphate hydrolases"/>
    <property type="match status" value="1"/>
</dbReference>
<dbReference type="InterPro" id="IPR035086">
    <property type="entry name" value="DgcN-like_C"/>
</dbReference>
<protein>
    <recommendedName>
        <fullName evidence="5">DUF1611 domain-containing protein</fullName>
    </recommendedName>
</protein>
<dbReference type="PANTHER" id="PTHR40690">
    <property type="entry name" value="GLL3100 PROTEIN"/>
    <property type="match status" value="1"/>
</dbReference>
<evidence type="ECO:0000259" key="1">
    <source>
        <dbReference type="Pfam" id="PF07755"/>
    </source>
</evidence>
<sequence length="375" mass="39709">MLSEEFSRLPLRAVLFADGVLAHPEGKTAQGVLRHSTVLETVAVIDRSHGARTTAGAVPGTDVPVVSSIDQALAYAPDAFVIAMTESDHGETADSAFRHVPRPPGDLPAFWWDQVRAAARAGLHILSCLHLQLSGTDLPELMADGRRIVDIRRPYPHLPKYSGRSDRTRASVLHVAGSDCVVGKRTAALELLRAARARGVDTGYVGTGQTCQLVGCTTGAIIDRAPVFQAAGLVEHLVQAADPRHDLLITKGQASVLHPAFGGLATSILQGSRPDAVVFVHDPSRRTRYHWEHLPVAAPEREIPLVEELGGAPVVAVVTRGRENVRALGGLGLPVVDVLDGGADIVIDAVDAALAERSSAKRSAGRTAPPTGRFL</sequence>
<reference evidence="3 4" key="1">
    <citation type="submission" date="2017-02" db="EMBL/GenBank/DDBJ databases">
        <title>Draft Genome Sequence of Streptomyces tsukubaensis F601, a Producer of the immunosuppressant tacrolimus FK506.</title>
        <authorList>
            <person name="Zong G."/>
            <person name="Zhong C."/>
            <person name="Fu J."/>
            <person name="Qin R."/>
            <person name="Cao G."/>
        </authorList>
    </citation>
    <scope>NUCLEOTIDE SEQUENCE [LARGE SCALE GENOMIC DNA]</scope>
    <source>
        <strain evidence="3 4">F601</strain>
    </source>
</reference>
<dbReference type="AlphaFoldDB" id="A0A1V4A351"/>
<dbReference type="EMBL" id="MVFC01000029">
    <property type="protein sequence ID" value="OON74026.1"/>
    <property type="molecule type" value="Genomic_DNA"/>
</dbReference>
<dbReference type="OrthoDB" id="9778498at2"/>
<evidence type="ECO:0000313" key="4">
    <source>
        <dbReference type="Proteomes" id="UP000190539"/>
    </source>
</evidence>
<evidence type="ECO:0008006" key="5">
    <source>
        <dbReference type="Google" id="ProtNLM"/>
    </source>
</evidence>
<feature type="domain" description="D-glutamate N-acetyltransferase-like C-terminal" evidence="1">
    <location>
        <begin position="161"/>
        <end position="344"/>
    </location>
</feature>
<dbReference type="Proteomes" id="UP000190539">
    <property type="component" value="Unassembled WGS sequence"/>
</dbReference>
<dbReference type="STRING" id="83656.B1H18_26310"/>
<evidence type="ECO:0000313" key="3">
    <source>
        <dbReference type="EMBL" id="OON74026.1"/>
    </source>
</evidence>
<name>A0A1V4A351_9ACTN</name>
<dbReference type="Gene3D" id="3.40.50.720">
    <property type="entry name" value="NAD(P)-binding Rossmann-like Domain"/>
    <property type="match status" value="1"/>
</dbReference>
<proteinExistence type="predicted"/>
<gene>
    <name evidence="3" type="ORF">B1H18_26310</name>
</gene>
<dbReference type="Pfam" id="PF17396">
    <property type="entry name" value="DUF1611_N"/>
    <property type="match status" value="1"/>
</dbReference>
<dbReference type="InterPro" id="IPR011669">
    <property type="entry name" value="DgcN-like"/>
</dbReference>
<evidence type="ECO:0000259" key="2">
    <source>
        <dbReference type="Pfam" id="PF17396"/>
    </source>
</evidence>
<dbReference type="RefSeq" id="WP_077972008.1">
    <property type="nucleotide sequence ID" value="NZ_CP045178.1"/>
</dbReference>
<dbReference type="InterPro" id="IPR035402">
    <property type="entry name" value="DgcN-like_N"/>
</dbReference>
<dbReference type="Pfam" id="PF07755">
    <property type="entry name" value="DUF1611"/>
    <property type="match status" value="1"/>
</dbReference>
<dbReference type="PIRSF" id="PIRSF026760">
    <property type="entry name" value="UCP026760"/>
    <property type="match status" value="1"/>
</dbReference>
<keyword evidence="4" id="KW-1185">Reference proteome</keyword>
<dbReference type="PANTHER" id="PTHR40690:SF1">
    <property type="entry name" value="DUF1611 DOMAIN-CONTAINING PROTEIN"/>
    <property type="match status" value="1"/>
</dbReference>
<dbReference type="InterPro" id="IPR027417">
    <property type="entry name" value="P-loop_NTPase"/>
</dbReference>
<accession>A0A1V4A351</accession>